<protein>
    <submittedName>
        <fullName evidence="2">UPF0462 protein C4orf33 homolog</fullName>
    </submittedName>
</protein>
<reference evidence="2" key="1">
    <citation type="submission" date="2025-08" db="UniProtKB">
        <authorList>
            <consortium name="RefSeq"/>
        </authorList>
    </citation>
    <scope>IDENTIFICATION</scope>
</reference>
<proteinExistence type="predicted"/>
<organism evidence="1 2">
    <name type="scientific">Orycteropus afer afer</name>
    <dbReference type="NCBI Taxonomy" id="1230840"/>
    <lineage>
        <taxon>Eukaryota</taxon>
        <taxon>Metazoa</taxon>
        <taxon>Chordata</taxon>
        <taxon>Craniata</taxon>
        <taxon>Vertebrata</taxon>
        <taxon>Euteleostomi</taxon>
        <taxon>Mammalia</taxon>
        <taxon>Eutheria</taxon>
        <taxon>Afrotheria</taxon>
        <taxon>Tubulidentata</taxon>
        <taxon>Orycteropodidae</taxon>
        <taxon>Orycteropus</taxon>
    </lineage>
</organism>
<gene>
    <name evidence="2" type="primary">LOC103207398</name>
</gene>
<dbReference type="Proteomes" id="UP000694850">
    <property type="component" value="Unplaced"/>
</dbReference>
<dbReference type="RefSeq" id="XP_042638488.1">
    <property type="nucleotide sequence ID" value="XM_042782554.1"/>
</dbReference>
<sequence length="259" mass="29647">MESTFCLPVSPDGATRCNHYLYLTLLFMPPPITPQANTPEGKNLTCSHLKQRVKQELEYRITNTWNSMPVIHTPVSLKFKPTVQGLVMKVYAPFFNDPPAPPGAPGQAFNGLWEYEVVESFFLNSLTKQYLEVELCPHGQHLVLLLCDGDALVKELDLQFEANIIGKKWIGNALIPWEYFPPGVDKMNSYAIHGSGIKRIYEALYPIPSEEIEVGQEPDFHRLEYFKTFSLKWIMGDDWEQPDSKLWKEHCCEILPSDN</sequence>
<accession>A0AC54ZDC1</accession>
<evidence type="ECO:0000313" key="1">
    <source>
        <dbReference type="Proteomes" id="UP000694850"/>
    </source>
</evidence>
<name>A0AC54ZDC1_ORYAF</name>
<evidence type="ECO:0000313" key="2">
    <source>
        <dbReference type="RefSeq" id="XP_042638488.1"/>
    </source>
</evidence>
<keyword evidence="1" id="KW-1185">Reference proteome</keyword>